<name>A0A5N6BVK2_9ACTN</name>
<dbReference type="PIRSF" id="PIRSF014972">
    <property type="entry name" value="FlK"/>
    <property type="match status" value="1"/>
</dbReference>
<feature type="binding site" evidence="2">
    <location>
        <position position="121"/>
    </location>
    <ligand>
        <name>substrate</name>
    </ligand>
</feature>
<feature type="active site" evidence="1">
    <location>
        <position position="42"/>
    </location>
</feature>
<evidence type="ECO:0000313" key="5">
    <source>
        <dbReference type="Proteomes" id="UP000313066"/>
    </source>
</evidence>
<feature type="active site" evidence="1">
    <location>
        <position position="50"/>
    </location>
</feature>
<evidence type="ECO:0000256" key="1">
    <source>
        <dbReference type="PIRSR" id="PIRSR014972-1"/>
    </source>
</evidence>
<dbReference type="InterPro" id="IPR029069">
    <property type="entry name" value="HotDog_dom_sf"/>
</dbReference>
<dbReference type="Proteomes" id="UP000313066">
    <property type="component" value="Unassembled WGS sequence"/>
</dbReference>
<dbReference type="PANTHER" id="PTHR36934">
    <property type="entry name" value="BLR0278 PROTEIN"/>
    <property type="match status" value="1"/>
</dbReference>
<comment type="caution">
    <text evidence="4">The sequence shown here is derived from an EMBL/GenBank/DDBJ whole genome shotgun (WGS) entry which is preliminary data.</text>
</comment>
<accession>A0A5N6BVK2</accession>
<feature type="binding site" evidence="2">
    <location>
        <position position="70"/>
    </location>
    <ligand>
        <name>CoA</name>
        <dbReference type="ChEBI" id="CHEBI:57287"/>
    </ligand>
</feature>
<feature type="binding site" evidence="2">
    <location>
        <position position="70"/>
    </location>
    <ligand>
        <name>substrate</name>
    </ligand>
</feature>
<proteinExistence type="predicted"/>
<protein>
    <submittedName>
        <fullName evidence="4">Thioesterase</fullName>
    </submittedName>
</protein>
<evidence type="ECO:0000256" key="2">
    <source>
        <dbReference type="PIRSR" id="PIRSR014972-2"/>
    </source>
</evidence>
<dbReference type="AlphaFoldDB" id="A0A5N6BVK2"/>
<dbReference type="InterPro" id="IPR025540">
    <property type="entry name" value="FlK"/>
</dbReference>
<sequence length="140" mass="15371">MMREVPIGLEHEFTFEIPHTKIVAALYPESPEFATMPPVLATGFLVGLLEWTCVRALMPYLDWPREQTVGTHIAVSHQAATPPGLSVTCHARLSGVDGRRLSFEVTAHDGQDLISTGSHERALIDAARFTRHVLSKGGSR</sequence>
<gene>
    <name evidence="4" type="ORF">FH610_015620</name>
</gene>
<dbReference type="PANTHER" id="PTHR36934:SF1">
    <property type="entry name" value="THIOESTERASE DOMAIN-CONTAINING PROTEIN"/>
    <property type="match status" value="1"/>
</dbReference>
<keyword evidence="5" id="KW-1185">Reference proteome</keyword>
<feature type="domain" description="Fluoroacetyl-CoA-specific thioesterase-like" evidence="3">
    <location>
        <begin position="35"/>
        <end position="126"/>
    </location>
</feature>
<evidence type="ECO:0000259" key="3">
    <source>
        <dbReference type="Pfam" id="PF22636"/>
    </source>
</evidence>
<dbReference type="Pfam" id="PF22636">
    <property type="entry name" value="FlK"/>
    <property type="match status" value="1"/>
</dbReference>
<dbReference type="InterPro" id="IPR054485">
    <property type="entry name" value="FlK-like_dom"/>
</dbReference>
<reference evidence="4 5" key="1">
    <citation type="submission" date="2019-10" db="EMBL/GenBank/DDBJ databases">
        <title>Nonomuraea sp. nov., isolated from Phyllanthus amarus.</title>
        <authorList>
            <person name="Klykleung N."/>
            <person name="Tanasupawat S."/>
        </authorList>
    </citation>
    <scope>NUCLEOTIDE SEQUENCE [LARGE SCALE GENOMIC DNA]</scope>
    <source>
        <strain evidence="4 5">CR1-09</strain>
    </source>
</reference>
<dbReference type="SUPFAM" id="SSF54637">
    <property type="entry name" value="Thioesterase/thiol ester dehydrase-isomerase"/>
    <property type="match status" value="1"/>
</dbReference>
<evidence type="ECO:0000313" key="4">
    <source>
        <dbReference type="EMBL" id="KAB8184526.1"/>
    </source>
</evidence>
<feature type="active site" evidence="1">
    <location>
        <position position="77"/>
    </location>
</feature>
<organism evidence="4 5">
    <name type="scientific">Microbispora catharanthi</name>
    <dbReference type="NCBI Taxonomy" id="1712871"/>
    <lineage>
        <taxon>Bacteria</taxon>
        <taxon>Bacillati</taxon>
        <taxon>Actinomycetota</taxon>
        <taxon>Actinomycetes</taxon>
        <taxon>Streptosporangiales</taxon>
        <taxon>Streptosporangiaceae</taxon>
        <taxon>Microbispora</taxon>
    </lineage>
</organism>
<dbReference type="EMBL" id="VDMA02000007">
    <property type="protein sequence ID" value="KAB8184526.1"/>
    <property type="molecule type" value="Genomic_DNA"/>
</dbReference>
<dbReference type="Gene3D" id="3.10.129.10">
    <property type="entry name" value="Hotdog Thioesterase"/>
    <property type="match status" value="1"/>
</dbReference>